<feature type="region of interest" description="Disordered" evidence="1">
    <location>
        <begin position="1"/>
        <end position="55"/>
    </location>
</feature>
<dbReference type="RefSeq" id="XP_023630922.1">
    <property type="nucleotide sequence ID" value="XM_023775154.1"/>
</dbReference>
<feature type="region of interest" description="Disordered" evidence="1">
    <location>
        <begin position="67"/>
        <end position="116"/>
    </location>
</feature>
<dbReference type="AlphaFoldDB" id="A0A2D3VQ51"/>
<protein>
    <submittedName>
        <fullName evidence="2">Uncharacterized protein</fullName>
    </submittedName>
</protein>
<dbReference type="EMBL" id="FJUY01000020">
    <property type="protein sequence ID" value="CZT24198.1"/>
    <property type="molecule type" value="Genomic_DNA"/>
</dbReference>
<evidence type="ECO:0000256" key="1">
    <source>
        <dbReference type="SAM" id="MobiDB-lite"/>
    </source>
</evidence>
<feature type="compositionally biased region" description="Basic and acidic residues" evidence="1">
    <location>
        <begin position="71"/>
        <end position="80"/>
    </location>
</feature>
<name>A0A2D3VQ51_9PEZI</name>
<sequence>MENIDPSLRDFLPTQTNPQHSISRAPNRFDRNPYTSMPPPSHLPQHFIGDGSPIDNNIAIQRNAFPIVRPRAPEQADRGADAVATGRKRKESDTWDEEDDQENSRELKTSLQAAAA</sequence>
<evidence type="ECO:0000313" key="2">
    <source>
        <dbReference type="EMBL" id="CZT24198.1"/>
    </source>
</evidence>
<accession>A0A2D3VQ51</accession>
<gene>
    <name evidence="2" type="ORF">RCC_09915</name>
</gene>
<dbReference type="GeneID" id="35604975"/>
<organism evidence="2 3">
    <name type="scientific">Ramularia collo-cygni</name>
    <dbReference type="NCBI Taxonomy" id="112498"/>
    <lineage>
        <taxon>Eukaryota</taxon>
        <taxon>Fungi</taxon>
        <taxon>Dikarya</taxon>
        <taxon>Ascomycota</taxon>
        <taxon>Pezizomycotina</taxon>
        <taxon>Dothideomycetes</taxon>
        <taxon>Dothideomycetidae</taxon>
        <taxon>Mycosphaerellales</taxon>
        <taxon>Mycosphaerellaceae</taxon>
        <taxon>Ramularia</taxon>
    </lineage>
</organism>
<feature type="compositionally biased region" description="Polar residues" evidence="1">
    <location>
        <begin position="13"/>
        <end position="24"/>
    </location>
</feature>
<proteinExistence type="predicted"/>
<dbReference type="Proteomes" id="UP000225277">
    <property type="component" value="Unassembled WGS sequence"/>
</dbReference>
<reference evidence="2 3" key="1">
    <citation type="submission" date="2016-03" db="EMBL/GenBank/DDBJ databases">
        <authorList>
            <person name="Ploux O."/>
        </authorList>
    </citation>
    <scope>NUCLEOTIDE SEQUENCE [LARGE SCALE GENOMIC DNA]</scope>
    <source>
        <strain evidence="2 3">URUG2</strain>
    </source>
</reference>
<evidence type="ECO:0000313" key="3">
    <source>
        <dbReference type="Proteomes" id="UP000225277"/>
    </source>
</evidence>
<keyword evidence="3" id="KW-1185">Reference proteome</keyword>